<protein>
    <submittedName>
        <fullName evidence="2">Uncharacterized protein</fullName>
    </submittedName>
</protein>
<organism evidence="2 3">
    <name type="scientific">Massilia antarctica</name>
    <dbReference type="NCBI Taxonomy" id="2765360"/>
    <lineage>
        <taxon>Bacteria</taxon>
        <taxon>Pseudomonadati</taxon>
        <taxon>Pseudomonadota</taxon>
        <taxon>Betaproteobacteria</taxon>
        <taxon>Burkholderiales</taxon>
        <taxon>Oxalobacteraceae</taxon>
        <taxon>Telluria group</taxon>
        <taxon>Massilia</taxon>
    </lineage>
</organism>
<feature type="signal peptide" evidence="1">
    <location>
        <begin position="1"/>
        <end position="21"/>
    </location>
</feature>
<reference evidence="2 3" key="1">
    <citation type="submission" date="2020-11" db="EMBL/GenBank/DDBJ databases">
        <authorList>
            <person name="Sun Q."/>
        </authorList>
    </citation>
    <scope>NUCLEOTIDE SEQUENCE [LARGE SCALE GENOMIC DNA]</scope>
    <source>
        <strain evidence="2 3">P8398</strain>
    </source>
</reference>
<feature type="chain" id="PRO_5045277234" evidence="1">
    <location>
        <begin position="22"/>
        <end position="116"/>
    </location>
</feature>
<keyword evidence="1" id="KW-0732">Signal</keyword>
<keyword evidence="3" id="KW-1185">Reference proteome</keyword>
<evidence type="ECO:0000256" key="1">
    <source>
        <dbReference type="SAM" id="SignalP"/>
    </source>
</evidence>
<name>A0AA48WBU9_9BURK</name>
<evidence type="ECO:0000313" key="3">
    <source>
        <dbReference type="Proteomes" id="UP000662888"/>
    </source>
</evidence>
<dbReference type="EMBL" id="CP065053">
    <property type="protein sequence ID" value="QPI48838.1"/>
    <property type="molecule type" value="Genomic_DNA"/>
</dbReference>
<proteinExistence type="predicted"/>
<sequence length="116" mass="12108">MKPAILAAAALLCFSSGAALADVTEQEAIQAQVAGAMASADYASAHCPNVKIDKERLDSQVKRSGMSADQLRASEDYADQRQVIESIASTDKAAMLCILLPKAHGGYGRGIVVAKD</sequence>
<dbReference type="Proteomes" id="UP000662888">
    <property type="component" value="Chromosome"/>
</dbReference>
<dbReference type="RefSeq" id="WP_206088453.1">
    <property type="nucleotide sequence ID" value="NZ_CP065053.1"/>
</dbReference>
<evidence type="ECO:0000313" key="2">
    <source>
        <dbReference type="EMBL" id="QPI48838.1"/>
    </source>
</evidence>
<accession>A0AA48WBU9</accession>
<gene>
    <name evidence="2" type="ORF">IV454_25555</name>
</gene>